<dbReference type="InterPro" id="IPR002052">
    <property type="entry name" value="DNA_methylase_N6_adenine_CS"/>
</dbReference>
<dbReference type="NCBIfam" id="TIGR00536">
    <property type="entry name" value="hemK_fam"/>
    <property type="match status" value="1"/>
</dbReference>
<dbReference type="OrthoDB" id="9800643at2"/>
<proteinExistence type="inferred from homology"/>
<keyword evidence="3 5" id="KW-0949">S-adenosyl-L-methionine</keyword>
<dbReference type="GO" id="GO:0102559">
    <property type="term" value="F:peptide chain release factor N(5)-glutamine methyltransferase activity"/>
    <property type="evidence" value="ECO:0007669"/>
    <property type="project" value="UniProtKB-EC"/>
</dbReference>
<dbReference type="AlphaFoldDB" id="A0A2W7QI96"/>
<evidence type="ECO:0000256" key="5">
    <source>
        <dbReference type="HAMAP-Rule" id="MF_02126"/>
    </source>
</evidence>
<protein>
    <recommendedName>
        <fullName evidence="5">Release factor glutamine methyltransferase</fullName>
        <shortName evidence="5">RF MTase</shortName>
        <ecNumber evidence="5">2.1.1.297</ecNumber>
    </recommendedName>
    <alternativeName>
        <fullName evidence="5">N5-glutamine methyltransferase PrmC</fullName>
    </alternativeName>
    <alternativeName>
        <fullName evidence="5">Protein-(glutamine-N5) MTase PrmC</fullName>
    </alternativeName>
    <alternativeName>
        <fullName evidence="5">Protein-glutamine N-methyltransferase PrmC</fullName>
    </alternativeName>
</protein>
<dbReference type="EMBL" id="QKZQ01000001">
    <property type="protein sequence ID" value="PZX48204.1"/>
    <property type="molecule type" value="Genomic_DNA"/>
</dbReference>
<comment type="similarity">
    <text evidence="5">Belongs to the protein N5-glutamine methyltransferase family. PrmC subfamily.</text>
</comment>
<evidence type="ECO:0000259" key="7">
    <source>
        <dbReference type="Pfam" id="PF17827"/>
    </source>
</evidence>
<keyword evidence="9" id="KW-1185">Reference proteome</keyword>
<dbReference type="SUPFAM" id="SSF53335">
    <property type="entry name" value="S-adenosyl-L-methionine-dependent methyltransferases"/>
    <property type="match status" value="1"/>
</dbReference>
<feature type="binding site" evidence="5">
    <location>
        <position position="182"/>
    </location>
    <ligand>
        <name>S-adenosyl-L-methionine</name>
        <dbReference type="ChEBI" id="CHEBI:59789"/>
    </ligand>
</feature>
<feature type="binding site" evidence="5">
    <location>
        <begin position="182"/>
        <end position="185"/>
    </location>
    <ligand>
        <name>substrate</name>
    </ligand>
</feature>
<dbReference type="Gene3D" id="3.40.50.150">
    <property type="entry name" value="Vaccinia Virus protein VP39"/>
    <property type="match status" value="1"/>
</dbReference>
<sequence>MLAQALLAEGVAKLQAASIDDAPRDARWLLAHALGIGRDRLTLVLRDPVPPAQQAAFRQAIDARLRRQPVAQIIGTRLFWGRPFLVTPDVLDPRPETETLVEAALQKQFATVLDLGTGSGAILLSLLAERPEATGLGIDLSPQALQVARRNADALGLGARARFAQSDWFGAVDGKFDLIVSNPPYIAEPDYATLAPELRDWEPRMALVPAACDGSGLAAYRIIAAQAPAYLAAKGWLMVEIGLGQGADVLALFAQAGLRHGQIIADMSGRGRTVIAQAT</sequence>
<dbReference type="STRING" id="121821.GCA_001870675_02427"/>
<dbReference type="InterPro" id="IPR050320">
    <property type="entry name" value="N5-glutamine_MTase"/>
</dbReference>
<evidence type="ECO:0000313" key="9">
    <source>
        <dbReference type="Proteomes" id="UP000249364"/>
    </source>
</evidence>
<dbReference type="InterPro" id="IPR040758">
    <property type="entry name" value="PrmC_N"/>
</dbReference>
<comment type="caution">
    <text evidence="8">The sequence shown here is derived from an EMBL/GenBank/DDBJ whole genome shotgun (WGS) entry which is preliminary data.</text>
</comment>
<dbReference type="InterPro" id="IPR004556">
    <property type="entry name" value="HemK-like"/>
</dbReference>
<organism evidence="8 9">
    <name type="scientific">Roseinatronobacter thiooxidans</name>
    <dbReference type="NCBI Taxonomy" id="121821"/>
    <lineage>
        <taxon>Bacteria</taxon>
        <taxon>Pseudomonadati</taxon>
        <taxon>Pseudomonadota</taxon>
        <taxon>Alphaproteobacteria</taxon>
        <taxon>Rhodobacterales</taxon>
        <taxon>Paracoccaceae</taxon>
        <taxon>Roseinatronobacter</taxon>
    </lineage>
</organism>
<dbReference type="PANTHER" id="PTHR18895:SF74">
    <property type="entry name" value="MTRF1L RELEASE FACTOR GLUTAMINE METHYLTRANSFERASE"/>
    <property type="match status" value="1"/>
</dbReference>
<dbReference type="InterPro" id="IPR029063">
    <property type="entry name" value="SAM-dependent_MTases_sf"/>
</dbReference>
<feature type="binding site" evidence="5">
    <location>
        <begin position="116"/>
        <end position="120"/>
    </location>
    <ligand>
        <name>S-adenosyl-L-methionine</name>
        <dbReference type="ChEBI" id="CHEBI:59789"/>
    </ligand>
</feature>
<dbReference type="CDD" id="cd02440">
    <property type="entry name" value="AdoMet_MTases"/>
    <property type="match status" value="1"/>
</dbReference>
<feature type="binding site" evidence="5">
    <location>
        <position position="139"/>
    </location>
    <ligand>
        <name>S-adenosyl-L-methionine</name>
        <dbReference type="ChEBI" id="CHEBI:59789"/>
    </ligand>
</feature>
<dbReference type="HAMAP" id="MF_02126">
    <property type="entry name" value="RF_methyltr_PrmC"/>
    <property type="match status" value="1"/>
</dbReference>
<comment type="catalytic activity">
    <reaction evidence="4 5">
        <text>L-glutaminyl-[peptide chain release factor] + S-adenosyl-L-methionine = N(5)-methyl-L-glutaminyl-[peptide chain release factor] + S-adenosyl-L-homocysteine + H(+)</text>
        <dbReference type="Rhea" id="RHEA:42896"/>
        <dbReference type="Rhea" id="RHEA-COMP:10271"/>
        <dbReference type="Rhea" id="RHEA-COMP:10272"/>
        <dbReference type="ChEBI" id="CHEBI:15378"/>
        <dbReference type="ChEBI" id="CHEBI:30011"/>
        <dbReference type="ChEBI" id="CHEBI:57856"/>
        <dbReference type="ChEBI" id="CHEBI:59789"/>
        <dbReference type="ChEBI" id="CHEBI:61891"/>
        <dbReference type="EC" id="2.1.1.297"/>
    </reaction>
</comment>
<dbReference type="PROSITE" id="PS00092">
    <property type="entry name" value="N6_MTASE"/>
    <property type="match status" value="1"/>
</dbReference>
<evidence type="ECO:0000256" key="2">
    <source>
        <dbReference type="ARBA" id="ARBA00022679"/>
    </source>
</evidence>
<keyword evidence="1 5" id="KW-0489">Methyltransferase</keyword>
<dbReference type="RefSeq" id="WP_071469075.1">
    <property type="nucleotide sequence ID" value="NZ_MEHT01000009.1"/>
</dbReference>
<dbReference type="Proteomes" id="UP000249364">
    <property type="component" value="Unassembled WGS sequence"/>
</dbReference>
<feature type="domain" description="Methyltransferase small" evidence="6">
    <location>
        <begin position="97"/>
        <end position="188"/>
    </location>
</feature>
<dbReference type="InterPro" id="IPR019874">
    <property type="entry name" value="RF_methyltr_PrmC"/>
</dbReference>
<keyword evidence="2 5" id="KW-0808">Transferase</keyword>
<dbReference type="Pfam" id="PF05175">
    <property type="entry name" value="MTS"/>
    <property type="match status" value="1"/>
</dbReference>
<feature type="domain" description="Release factor glutamine methyltransferase N-terminal" evidence="7">
    <location>
        <begin position="6"/>
        <end position="75"/>
    </location>
</feature>
<evidence type="ECO:0000256" key="3">
    <source>
        <dbReference type="ARBA" id="ARBA00022691"/>
    </source>
</evidence>
<feature type="binding site" evidence="5">
    <location>
        <position position="168"/>
    </location>
    <ligand>
        <name>S-adenosyl-L-methionine</name>
        <dbReference type="ChEBI" id="CHEBI:59789"/>
    </ligand>
</feature>
<dbReference type="InterPro" id="IPR007848">
    <property type="entry name" value="Small_mtfrase_dom"/>
</dbReference>
<dbReference type="GO" id="GO:0032259">
    <property type="term" value="P:methylation"/>
    <property type="evidence" value="ECO:0007669"/>
    <property type="project" value="UniProtKB-KW"/>
</dbReference>
<evidence type="ECO:0000256" key="1">
    <source>
        <dbReference type="ARBA" id="ARBA00022603"/>
    </source>
</evidence>
<evidence type="ECO:0000256" key="4">
    <source>
        <dbReference type="ARBA" id="ARBA00048391"/>
    </source>
</evidence>
<accession>A0A2W7QI96</accession>
<evidence type="ECO:0000259" key="6">
    <source>
        <dbReference type="Pfam" id="PF05175"/>
    </source>
</evidence>
<dbReference type="GO" id="GO:0003676">
    <property type="term" value="F:nucleic acid binding"/>
    <property type="evidence" value="ECO:0007669"/>
    <property type="project" value="InterPro"/>
</dbReference>
<dbReference type="Pfam" id="PF17827">
    <property type="entry name" value="PrmC_N"/>
    <property type="match status" value="1"/>
</dbReference>
<reference evidence="8 9" key="1">
    <citation type="submission" date="2018-06" db="EMBL/GenBank/DDBJ databases">
        <title>Genomic Encyclopedia of Archaeal and Bacterial Type Strains, Phase II (KMG-II): from individual species to whole genera.</title>
        <authorList>
            <person name="Goeker M."/>
        </authorList>
    </citation>
    <scope>NUCLEOTIDE SEQUENCE [LARGE SCALE GENOMIC DNA]</scope>
    <source>
        <strain evidence="8 9">DSM 13087</strain>
    </source>
</reference>
<comment type="function">
    <text evidence="5">Methylates the class 1 translation termination release factors RF1/PrfA and RF2/PrfB on the glutamine residue of the universally conserved GGQ motif.</text>
</comment>
<dbReference type="EC" id="2.1.1.297" evidence="5"/>
<dbReference type="PANTHER" id="PTHR18895">
    <property type="entry name" value="HEMK METHYLTRANSFERASE"/>
    <property type="match status" value="1"/>
</dbReference>
<name>A0A2W7QI96_9RHOB</name>
<dbReference type="NCBIfam" id="TIGR03534">
    <property type="entry name" value="RF_mod_PrmC"/>
    <property type="match status" value="1"/>
</dbReference>
<dbReference type="Gene3D" id="1.10.8.10">
    <property type="entry name" value="DNA helicase RuvA subunit, C-terminal domain"/>
    <property type="match status" value="1"/>
</dbReference>
<evidence type="ECO:0000313" key="8">
    <source>
        <dbReference type="EMBL" id="PZX48204.1"/>
    </source>
</evidence>
<gene>
    <name evidence="5" type="primary">prmC</name>
    <name evidence="8" type="ORF">LY56_00355</name>
</gene>